<reference evidence="2 3" key="1">
    <citation type="journal article" date="2016" name="Nat. Commun.">
        <title>Thousands of microbial genomes shed light on interconnected biogeochemical processes in an aquifer system.</title>
        <authorList>
            <person name="Anantharaman K."/>
            <person name="Brown C.T."/>
            <person name="Hug L.A."/>
            <person name="Sharon I."/>
            <person name="Castelle C.J."/>
            <person name="Probst A.J."/>
            <person name="Thomas B.C."/>
            <person name="Singh A."/>
            <person name="Wilkins M.J."/>
            <person name="Karaoz U."/>
            <person name="Brodie E.L."/>
            <person name="Williams K.H."/>
            <person name="Hubbard S.S."/>
            <person name="Banfield J.F."/>
        </authorList>
    </citation>
    <scope>NUCLEOTIDE SEQUENCE [LARGE SCALE GENOMIC DNA]</scope>
</reference>
<dbReference type="Gene3D" id="3.30.70.1290">
    <property type="entry name" value="Transposase IS200-like"/>
    <property type="match status" value="1"/>
</dbReference>
<organism evidence="2 3">
    <name type="scientific">Candidatus Gottesmanbacteria bacterium RIFCSPHIGHO2_02_FULL_39_11</name>
    <dbReference type="NCBI Taxonomy" id="1798382"/>
    <lineage>
        <taxon>Bacteria</taxon>
        <taxon>Candidatus Gottesmaniibacteriota</taxon>
    </lineage>
</organism>
<accession>A0A1F5ZUD0</accession>
<evidence type="ECO:0000259" key="1">
    <source>
        <dbReference type="SMART" id="SM01321"/>
    </source>
</evidence>
<dbReference type="EMBL" id="MFJL01000015">
    <property type="protein sequence ID" value="OGG16078.1"/>
    <property type="molecule type" value="Genomic_DNA"/>
</dbReference>
<dbReference type="SUPFAM" id="SSF143422">
    <property type="entry name" value="Transposase IS200-like"/>
    <property type="match status" value="1"/>
</dbReference>
<evidence type="ECO:0000313" key="3">
    <source>
        <dbReference type="Proteomes" id="UP000176923"/>
    </source>
</evidence>
<sequence length="210" mass="25763">MPRSPRLLLPLTYYHIMTRGNNLNVIFRQSDDYLKYLEILHDLKEIHPFDMYHYCLMPNHTHFLVRTRSESDFSSFMKKINLIYFYYYKKKYGWVGHFWQGRFKSQPVGKDDYFIQCGRYIELNPLRANLVDDTEEYPYSSFHYYSKGKVDSLITEDLFYEELGKTMKERQLKYKDIIINDLVLDTYKKKAWGSKEQRYNEHRKIKYHVY</sequence>
<name>A0A1F5ZUD0_9BACT</name>
<dbReference type="GO" id="GO:0003677">
    <property type="term" value="F:DNA binding"/>
    <property type="evidence" value="ECO:0007669"/>
    <property type="project" value="InterPro"/>
</dbReference>
<proteinExistence type="predicted"/>
<comment type="caution">
    <text evidence="2">The sequence shown here is derived from an EMBL/GenBank/DDBJ whole genome shotgun (WGS) entry which is preliminary data.</text>
</comment>
<dbReference type="PANTHER" id="PTHR34322">
    <property type="entry name" value="TRANSPOSASE, Y1_TNP DOMAIN-CONTAINING"/>
    <property type="match status" value="1"/>
</dbReference>
<gene>
    <name evidence="2" type="ORF">A3D77_02075</name>
</gene>
<dbReference type="STRING" id="1798382.A3D77_02075"/>
<dbReference type="PANTHER" id="PTHR34322:SF2">
    <property type="entry name" value="TRANSPOSASE IS200-LIKE DOMAIN-CONTAINING PROTEIN"/>
    <property type="match status" value="1"/>
</dbReference>
<dbReference type="GO" id="GO:0004803">
    <property type="term" value="F:transposase activity"/>
    <property type="evidence" value="ECO:0007669"/>
    <property type="project" value="InterPro"/>
</dbReference>
<evidence type="ECO:0000313" key="2">
    <source>
        <dbReference type="EMBL" id="OGG16078.1"/>
    </source>
</evidence>
<dbReference type="InterPro" id="IPR036515">
    <property type="entry name" value="Transposase_17_sf"/>
</dbReference>
<feature type="domain" description="Transposase IS200-like" evidence="1">
    <location>
        <begin position="9"/>
        <end position="124"/>
    </location>
</feature>
<dbReference type="AlphaFoldDB" id="A0A1F5ZUD0"/>
<dbReference type="InterPro" id="IPR002686">
    <property type="entry name" value="Transposase_17"/>
</dbReference>
<dbReference type="SMART" id="SM01321">
    <property type="entry name" value="Y1_Tnp"/>
    <property type="match status" value="1"/>
</dbReference>
<dbReference type="GO" id="GO:0006313">
    <property type="term" value="P:DNA transposition"/>
    <property type="evidence" value="ECO:0007669"/>
    <property type="project" value="InterPro"/>
</dbReference>
<dbReference type="Proteomes" id="UP000176923">
    <property type="component" value="Unassembled WGS sequence"/>
</dbReference>
<dbReference type="Pfam" id="PF01797">
    <property type="entry name" value="Y1_Tnp"/>
    <property type="match status" value="1"/>
</dbReference>
<protein>
    <recommendedName>
        <fullName evidence="1">Transposase IS200-like domain-containing protein</fullName>
    </recommendedName>
</protein>